<dbReference type="Proteomes" id="UP000782705">
    <property type="component" value="Unassembled WGS sequence"/>
</dbReference>
<feature type="chain" id="PRO_5047246650" evidence="2">
    <location>
        <begin position="21"/>
        <end position="316"/>
    </location>
</feature>
<dbReference type="InterPro" id="IPR002491">
    <property type="entry name" value="ABC_transptr_periplasmic_BD"/>
</dbReference>
<comment type="similarity">
    <text evidence="1">Belongs to the bacterial solute-binding protein 8 family.</text>
</comment>
<proteinExistence type="inferred from homology"/>
<evidence type="ECO:0000256" key="1">
    <source>
        <dbReference type="ARBA" id="ARBA00008814"/>
    </source>
</evidence>
<dbReference type="PROSITE" id="PS51257">
    <property type="entry name" value="PROKAR_LIPOPROTEIN"/>
    <property type="match status" value="1"/>
</dbReference>
<protein>
    <submittedName>
        <fullName evidence="4">Iron ABC transporter substrate-binding protein</fullName>
    </submittedName>
</protein>
<feature type="signal peptide" evidence="2">
    <location>
        <begin position="1"/>
        <end position="20"/>
    </location>
</feature>
<gene>
    <name evidence="4" type="ORF">BAU17_00855</name>
</gene>
<feature type="domain" description="Fe/B12 periplasmic-binding" evidence="3">
    <location>
        <begin position="55"/>
        <end position="309"/>
    </location>
</feature>
<dbReference type="PANTHER" id="PTHR30535">
    <property type="entry name" value="VITAMIN B12-BINDING PROTEIN"/>
    <property type="match status" value="1"/>
</dbReference>
<dbReference type="InterPro" id="IPR050902">
    <property type="entry name" value="ABC_Transporter_SBP"/>
</dbReference>
<dbReference type="SUPFAM" id="SSF53807">
    <property type="entry name" value="Helical backbone' metal receptor"/>
    <property type="match status" value="1"/>
</dbReference>
<evidence type="ECO:0000259" key="3">
    <source>
        <dbReference type="PROSITE" id="PS50983"/>
    </source>
</evidence>
<organism evidence="4 5">
    <name type="scientific">Candidatus Enterococcus willemsii</name>
    <dbReference type="NCBI Taxonomy" id="1857215"/>
    <lineage>
        <taxon>Bacteria</taxon>
        <taxon>Bacillati</taxon>
        <taxon>Bacillota</taxon>
        <taxon>Bacilli</taxon>
        <taxon>Lactobacillales</taxon>
        <taxon>Enterococcaceae</taxon>
        <taxon>Enterococcus</taxon>
    </lineage>
</organism>
<dbReference type="PANTHER" id="PTHR30535:SF34">
    <property type="entry name" value="MOLYBDATE-BINDING PROTEIN MOLA"/>
    <property type="match status" value="1"/>
</dbReference>
<evidence type="ECO:0000313" key="5">
    <source>
        <dbReference type="Proteomes" id="UP000782705"/>
    </source>
</evidence>
<dbReference type="Pfam" id="PF01497">
    <property type="entry name" value="Peripla_BP_2"/>
    <property type="match status" value="1"/>
</dbReference>
<keyword evidence="2" id="KW-0732">Signal</keyword>
<name>A0ABQ6YWF1_9ENTE</name>
<evidence type="ECO:0000313" key="4">
    <source>
        <dbReference type="EMBL" id="KAF1301950.1"/>
    </source>
</evidence>
<dbReference type="Gene3D" id="3.40.50.1980">
    <property type="entry name" value="Nitrogenase molybdenum iron protein domain"/>
    <property type="match status" value="2"/>
</dbReference>
<keyword evidence="5" id="KW-1185">Reference proteome</keyword>
<comment type="caution">
    <text evidence="4">The sequence shown here is derived from an EMBL/GenBank/DDBJ whole genome shotgun (WGS) entry which is preliminary data.</text>
</comment>
<accession>A0ABQ6YWF1</accession>
<dbReference type="CDD" id="cd01143">
    <property type="entry name" value="YvrC"/>
    <property type="match status" value="1"/>
</dbReference>
<dbReference type="PROSITE" id="PS50983">
    <property type="entry name" value="FE_B12_PBP"/>
    <property type="match status" value="1"/>
</dbReference>
<sequence length="316" mass="34456">MKKLKLVALTLAMLTVVGLAGCTQQTPTNEATQTQTLPKKDRAGKDIHLSEKTTKIVSLAPSMTQVITDIGREADLVGVDMQSADADATLKKLPQFDMMAIDAEQLIALEPQVVYVTDINMASSESVWNQVEEAGIPIVTIPTSTTIGDIALDVQFIADSLDEHDKGKELVDTMNQEIATIREIGKTIQEKKKVLFEISALPDIYSFGQGTFLNEMLEVIGAENVLAGENGWLPVTEEAAIASNPDVILTSVDYIENPVEEVLARQNWANVTAIQNQAVYEIDTDTSSVPNHHITKALKQMAKAVYPEAYQDVTND</sequence>
<evidence type="ECO:0000256" key="2">
    <source>
        <dbReference type="SAM" id="SignalP"/>
    </source>
</evidence>
<dbReference type="EMBL" id="MAEL01000054">
    <property type="protein sequence ID" value="KAF1301950.1"/>
    <property type="molecule type" value="Genomic_DNA"/>
</dbReference>
<reference evidence="4 5" key="1">
    <citation type="submission" date="2016-06" db="EMBL/GenBank/DDBJ databases">
        <title>Four novel species of enterococci isolated from chicken manure.</title>
        <authorList>
            <person name="Van Tyne D."/>
        </authorList>
    </citation>
    <scope>NUCLEOTIDE SEQUENCE [LARGE SCALE GENOMIC DNA]</scope>
    <source>
        <strain evidence="4 5">CU12B</strain>
    </source>
</reference>
<dbReference type="RefSeq" id="WP_161902930.1">
    <property type="nucleotide sequence ID" value="NZ_MAEL01000054.1"/>
</dbReference>